<dbReference type="Proteomes" id="UP001596972">
    <property type="component" value="Unassembled WGS sequence"/>
</dbReference>
<keyword evidence="2" id="KW-1185">Reference proteome</keyword>
<name>A0ABW3ER54_9ACTN</name>
<reference evidence="2" key="1">
    <citation type="journal article" date="2019" name="Int. J. Syst. Evol. Microbiol.">
        <title>The Global Catalogue of Microorganisms (GCM) 10K type strain sequencing project: providing services to taxonomists for standard genome sequencing and annotation.</title>
        <authorList>
            <consortium name="The Broad Institute Genomics Platform"/>
            <consortium name="The Broad Institute Genome Sequencing Center for Infectious Disease"/>
            <person name="Wu L."/>
            <person name="Ma J."/>
        </authorList>
    </citation>
    <scope>NUCLEOTIDE SEQUENCE [LARGE SCALE GENOMIC DNA]</scope>
    <source>
        <strain evidence="2">JCM 31202</strain>
    </source>
</reference>
<evidence type="ECO:0000313" key="1">
    <source>
        <dbReference type="EMBL" id="MFD0901732.1"/>
    </source>
</evidence>
<dbReference type="EMBL" id="JBHTJA010000025">
    <property type="protein sequence ID" value="MFD0901732.1"/>
    <property type="molecule type" value="Genomic_DNA"/>
</dbReference>
<organism evidence="1 2">
    <name type="scientific">Actinomadura sediminis</name>
    <dbReference type="NCBI Taxonomy" id="1038904"/>
    <lineage>
        <taxon>Bacteria</taxon>
        <taxon>Bacillati</taxon>
        <taxon>Actinomycetota</taxon>
        <taxon>Actinomycetes</taxon>
        <taxon>Streptosporangiales</taxon>
        <taxon>Thermomonosporaceae</taxon>
        <taxon>Actinomadura</taxon>
    </lineage>
</organism>
<sequence>MRDPMMKQAFRNAPLKGWPWELRLYALYRRAYGGDVRVLVAMLCNVGRRAVARPSFTAQ</sequence>
<evidence type="ECO:0000313" key="2">
    <source>
        <dbReference type="Proteomes" id="UP001596972"/>
    </source>
</evidence>
<dbReference type="RefSeq" id="WP_378298941.1">
    <property type="nucleotide sequence ID" value="NZ_JBHTJA010000025.1"/>
</dbReference>
<gene>
    <name evidence="1" type="ORF">ACFQ11_15130</name>
</gene>
<accession>A0ABW3ER54</accession>
<comment type="caution">
    <text evidence="1">The sequence shown here is derived from an EMBL/GenBank/DDBJ whole genome shotgun (WGS) entry which is preliminary data.</text>
</comment>
<proteinExistence type="predicted"/>
<protein>
    <submittedName>
        <fullName evidence="1">Uncharacterized protein</fullName>
    </submittedName>
</protein>